<reference evidence="2" key="1">
    <citation type="submission" date="2016-10" db="EMBL/GenBank/DDBJ databases">
        <authorList>
            <person name="Varghese N."/>
            <person name="Submissions S."/>
        </authorList>
    </citation>
    <scope>NUCLEOTIDE SEQUENCE [LARGE SCALE GENOMIC DNA]</scope>
    <source>
        <strain evidence="2">CGMCC 1.3703</strain>
    </source>
</reference>
<dbReference type="RefSeq" id="WP_089651690.1">
    <property type="nucleotide sequence ID" value="NZ_FNIZ01000005.1"/>
</dbReference>
<organism evidence="1 2">
    <name type="scientific">Halobacillus aidingensis</name>
    <dbReference type="NCBI Taxonomy" id="240303"/>
    <lineage>
        <taxon>Bacteria</taxon>
        <taxon>Bacillati</taxon>
        <taxon>Bacillota</taxon>
        <taxon>Bacilli</taxon>
        <taxon>Bacillales</taxon>
        <taxon>Bacillaceae</taxon>
        <taxon>Halobacillus</taxon>
    </lineage>
</organism>
<dbReference type="STRING" id="240303.SAMN05421677_10520"/>
<sequence>MGQSKLWKGVLIGALVGGITALMDKETRQYVGEKSRATGSKCQSYVKQPSEAIHRIRVNYEAFSSQVNKGVEDLLELLDKAESMLNKVGEINQEVKEQLRAVDDSKEAS</sequence>
<protein>
    <recommendedName>
        <fullName evidence="3">Gas vesicle protein</fullName>
    </recommendedName>
</protein>
<accession>A0A1H0JGC9</accession>
<keyword evidence="2" id="KW-1185">Reference proteome</keyword>
<evidence type="ECO:0000313" key="1">
    <source>
        <dbReference type="EMBL" id="SDO42642.1"/>
    </source>
</evidence>
<evidence type="ECO:0008006" key="3">
    <source>
        <dbReference type="Google" id="ProtNLM"/>
    </source>
</evidence>
<dbReference type="Proteomes" id="UP000198860">
    <property type="component" value="Unassembled WGS sequence"/>
</dbReference>
<gene>
    <name evidence="1" type="ORF">SAMN05421677_10520</name>
</gene>
<dbReference type="OrthoDB" id="2353585at2"/>
<name>A0A1H0JGC9_HALAD</name>
<dbReference type="AlphaFoldDB" id="A0A1H0JGC9"/>
<dbReference type="EMBL" id="FNIZ01000005">
    <property type="protein sequence ID" value="SDO42642.1"/>
    <property type="molecule type" value="Genomic_DNA"/>
</dbReference>
<evidence type="ECO:0000313" key="2">
    <source>
        <dbReference type="Proteomes" id="UP000198860"/>
    </source>
</evidence>
<proteinExistence type="predicted"/>